<name>A0ABD0LE11_9CAEN</name>
<sequence>MIIFCDKKENLNRGRRTVYPPENLSTEATNTSNKHNPACKFMAAREETINPATEYYYPQLSDEREKAMLSHEFAHFILFHWQRVSDQTSPLVRPFPIRYLQG</sequence>
<evidence type="ECO:0000313" key="2">
    <source>
        <dbReference type="EMBL" id="KAK7497401.1"/>
    </source>
</evidence>
<protein>
    <submittedName>
        <fullName evidence="2">Uncharacterized protein</fullName>
    </submittedName>
</protein>
<gene>
    <name evidence="2" type="ORF">BaRGS_00011445</name>
</gene>
<dbReference type="Proteomes" id="UP001519460">
    <property type="component" value="Unassembled WGS sequence"/>
</dbReference>
<dbReference type="AlphaFoldDB" id="A0ABD0LE11"/>
<organism evidence="2 3">
    <name type="scientific">Batillaria attramentaria</name>
    <dbReference type="NCBI Taxonomy" id="370345"/>
    <lineage>
        <taxon>Eukaryota</taxon>
        <taxon>Metazoa</taxon>
        <taxon>Spiralia</taxon>
        <taxon>Lophotrochozoa</taxon>
        <taxon>Mollusca</taxon>
        <taxon>Gastropoda</taxon>
        <taxon>Caenogastropoda</taxon>
        <taxon>Sorbeoconcha</taxon>
        <taxon>Cerithioidea</taxon>
        <taxon>Batillariidae</taxon>
        <taxon>Batillaria</taxon>
    </lineage>
</organism>
<proteinExistence type="predicted"/>
<accession>A0ABD0LE11</accession>
<feature type="compositionally biased region" description="Polar residues" evidence="1">
    <location>
        <begin position="23"/>
        <end position="35"/>
    </location>
</feature>
<evidence type="ECO:0000256" key="1">
    <source>
        <dbReference type="SAM" id="MobiDB-lite"/>
    </source>
</evidence>
<reference evidence="2 3" key="1">
    <citation type="journal article" date="2023" name="Sci. Data">
        <title>Genome assembly of the Korean intertidal mud-creeper Batillaria attramentaria.</title>
        <authorList>
            <person name="Patra A.K."/>
            <person name="Ho P.T."/>
            <person name="Jun S."/>
            <person name="Lee S.J."/>
            <person name="Kim Y."/>
            <person name="Won Y.J."/>
        </authorList>
    </citation>
    <scope>NUCLEOTIDE SEQUENCE [LARGE SCALE GENOMIC DNA]</scope>
    <source>
        <strain evidence="2">Wonlab-2016</strain>
    </source>
</reference>
<keyword evidence="3" id="KW-1185">Reference proteome</keyword>
<evidence type="ECO:0000313" key="3">
    <source>
        <dbReference type="Proteomes" id="UP001519460"/>
    </source>
</evidence>
<dbReference type="EMBL" id="JACVVK020000059">
    <property type="protein sequence ID" value="KAK7497401.1"/>
    <property type="molecule type" value="Genomic_DNA"/>
</dbReference>
<comment type="caution">
    <text evidence="2">The sequence shown here is derived from an EMBL/GenBank/DDBJ whole genome shotgun (WGS) entry which is preliminary data.</text>
</comment>
<feature type="region of interest" description="Disordered" evidence="1">
    <location>
        <begin position="16"/>
        <end position="35"/>
    </location>
</feature>